<dbReference type="Pfam" id="PF08385">
    <property type="entry name" value="DHC_N1"/>
    <property type="match status" value="1"/>
</dbReference>
<feature type="domain" description="Dynein heavy chain hydrolytic ATP-binding dynein motor region" evidence="15">
    <location>
        <begin position="1670"/>
        <end position="1863"/>
    </location>
</feature>
<feature type="domain" description="Dynein heavy chain hydrolytic ATP-binding dynein motor region" evidence="15">
    <location>
        <begin position="1864"/>
        <end position="1939"/>
    </location>
</feature>
<feature type="domain" description="Dynein heavy chain tail" evidence="13">
    <location>
        <begin position="195"/>
        <end position="633"/>
    </location>
</feature>
<evidence type="ECO:0000256" key="3">
    <source>
        <dbReference type="ARBA" id="ARBA00022490"/>
    </source>
</evidence>
<evidence type="ECO:0000259" key="14">
    <source>
        <dbReference type="Pfam" id="PF08393"/>
    </source>
</evidence>
<comment type="similarity">
    <text evidence="2">Belongs to the dynein heavy chain family.</text>
</comment>
<dbReference type="Gene3D" id="1.20.920.60">
    <property type="match status" value="1"/>
</dbReference>
<sequence>MFQFLRALSQFSSKDGNLLVCQYQMGPELSFEACGRSYAQMSQDHRAMRLFVSCGSGPRYEGKVVFLLKKSPVALEEKNVSDEVMSGEVFVTQQQGFFGAMAELFGRVFKPALGRLKSLETATPVKPDPKKCKIVEHNLAIDNFTQHVLCAEQHVQEAVRLAVLDDPAKMVKIDELCDVDSCLAAAQSKTLLAVVEEIASLWCGQVEKILMDSDRIRREADDIGPKKELQYWLGQTARFNFLLQQIREKRARMVLHVLHIRKSHVFQRWHELDTQVTDRANEARDNAKYLYTLEKYCEPLYRCQPLAMVGKLTGLIGSIRLIYNYSHYYNSTSKVSSIFVKITNQIVTSCKAYLSDHGETNLWDLPRPELHGRLQDCIKLFQAYISIYNITKKKIDNSKNERPFKFSAMYIFGKIYTFRARIEKILCLMDYCQMFAPLESSTIEGIDTHCARFNSLFNNLRKKGYDLLNYRNQAFDDDFDKFLELVEELKVNLQNFMQTTLGKLKHSLDKIAMMKRFDKLKLPFLDIEGGYASIIALYMQELDSMQLMYERDKEDPPTAWNLPPVAGKIYWVRHMLTHIAESVFLLQSIRPSIMKTGEGKKAIYKYNRFAYVLVKAEVLYHIAWFKSVDMANQCMLEHCSLLIGLYHRSLLYLCIMMLVDYKNLKESVPDMFVPLLQPTMFKIDSLMSPAFSTITWTSLELTAYFKELDKAFSDIKLLMKTDTTCSVADKLNKSAHMVCDTVLELLRIFVNQAFLEYRTLEKVYADEQRIADPSVRKSMNASYTMTAIASLTNSTEPDRSPLPEDLMTREAYVTSCLALFDDFKNRMIDALLKSVRFSLSSLRRRFLANSSRSSSQGVGGAGEDDNVGKSGPFFQVDIELAIPAVVTLVLKKNCYKMVSENKDVMKYSNMGNMAGPLGDQFKKALNSFSEFSFIWTEDRATVMKEFSDSGPDMPDFREKYLFFKQVEQKVSSLQHVILVGPVALNTDPLKLALMVELSEWKRSYGRVLNEMMKTRVNELTEYMASEAKQLSKPVKDLDDVRMAMNSLASVRDNYIRMDEEMMPIEVLKGPMEPGITPMVANDRLQNFQMSTACTHCPCYLVRCRQPVLTVHVISSDVDSLYSLSMLPRQMSTACTHCSCYLVRCRRLPKGLKDWQAYNDLKKKIDDFNETVPLLELMANKCMQGRHWQRIQDAAKYKFDFDVTSDLPMEQVMENVHLKDIMSAPLLPVKDDVEDICISAVKEKDIEAKLKQVMQDWTGRILTFSNFKNRGELLLKPGDTVETISALEDSLMILSSLMSNRYNAPYKPKIQMWVQNLSNTADILDQWIVVQNLWVYLEAVFVGGDIAKQLPQESKRFQLIDKSWMKVMQRAHENDNVIGCCAGDDTMQQILPHLQEQLEVCQKSLTGYLEKKRLLFPRFFFVSDPSLLEILGQASDCHTIQAHLLGIFDNVKNVQFHDKTYDLILGCISREGETIELEKPVRCEGNVEIWLNSLMLEQQQSLHGIIREAYRAITAPEFELYSFLNSFPAQVSLLGIQFLWTKAAEEALKAARMDKKFMVNANNYFLVLLNKLISKTTEDLRKMERVKYETLITIHVHQRDIFDDLVSQYSSFYSILSVCLSWVRRHTLRFRQMYTQAGSCTQHNLMECQGVEILWITAVYTATHMCLTGTATPLILRCYITLAQALWMSMGGAPAGPAGTGKTETTKDMGRCLGKYVVVFNCSDQMDFRGLGRIYKGLAQSGSWGCFDEFNRIELPVLSVAAQQIYIVLSAKKDKKREFIFTDGDNVSLNPEFGIFLTMNPGYAGRQELPENLKVQFRTVSMMVPDRQIIMRVKLASCGFIENIILAQKFYTLYKLCEEQLSKQVDEDEPLFLSLISDLFPGISLDSATYVDLQASLNKRITERDLINYDTWNLKIVQLFETQRVRHGIMTLGPTGAGKTCCIRVLMSSLKDLGQPHREMRMNPKAITAPQMFGRLDAATNDWTDGIFSTLWRRTLKVKKGDHVWLILDGPVDAIWIENLNSVLDDNKTLTLANGDRIPMAPTCKILFEVHNIDNASPATVSRCGMIFMSQSVLPWTPILELCDLLEGLIPPSSEDRKNMTTEYLERLFIFALMWSHGALLELDDRAKLQMFMMKHKSKLKYPKLQGEETIFEFVVSSDGESRGTVHGVLLIGEQGTAKTVMIQAVMAKANPDERLSKSFNFSSASTPGMFQIKMLPTPAKFHYIFNLRDLSRIWQGMLYIEGDECQDERTLVNLWKHEVCRVIEDRFVNEQDKMWFQKTVASVIMEEVSEDVAAFLLPLPHFVDFMREAPEEQEPDEDAEGGGGNDGEEEEEIEVPKIYEMVEDYSVLETRLKSYMKDYNEQIRGAHLDLVFFKDAMIHLMKVSRVIRTPRGAALLVGVGGSGKQSLTRLASFIAGYETFQITLTRSYNVGNLMDDLKHMYRVAGQMGKGITFLFTDNEVKDEGFLEYLNNVLSSGEISNLFARDEIDEITGELIPVMKKEFPRRPPTQENLYDYFMTRARANLHTVLCFSPVGEKFRTRALKFPGLISGCTMDWFSKWPRDALVAVSTHFLGPFEMEASADVKSSLIEMMGSVHDGVAQVCVEYFERQPMLLSDQTIKPSDISTVKKLGKPPHLIMRIMDCALLLFRRRIDPNEPDPERPCPKPSWQEALKLMGQMSFLQQLMDFPKDTITAEMVELMEPYTRMEDYTFESALKVCGNVAGLLS</sequence>
<dbReference type="Pfam" id="PF17857">
    <property type="entry name" value="AAA_lid_1"/>
    <property type="match status" value="1"/>
</dbReference>
<feature type="domain" description="Dynein heavy chain linker" evidence="14">
    <location>
        <begin position="1136"/>
        <end position="1508"/>
    </location>
</feature>
<accession>A0ABM1VPH2</accession>
<feature type="non-terminal residue" evidence="20">
    <location>
        <position position="2725"/>
    </location>
</feature>
<evidence type="ECO:0000259" key="16">
    <source>
        <dbReference type="Pfam" id="PF12780"/>
    </source>
</evidence>
<dbReference type="InterPro" id="IPR042228">
    <property type="entry name" value="Dynein_linker_3"/>
</dbReference>
<dbReference type="Proteomes" id="UP000694888">
    <property type="component" value="Unplaced"/>
</dbReference>
<evidence type="ECO:0000256" key="8">
    <source>
        <dbReference type="ARBA" id="ARBA00023017"/>
    </source>
</evidence>
<dbReference type="InterPro" id="IPR026983">
    <property type="entry name" value="DHC"/>
</dbReference>
<evidence type="ECO:0000256" key="6">
    <source>
        <dbReference type="ARBA" id="ARBA00022741"/>
    </source>
</evidence>
<evidence type="ECO:0000256" key="5">
    <source>
        <dbReference type="ARBA" id="ARBA00022737"/>
    </source>
</evidence>
<evidence type="ECO:0000256" key="1">
    <source>
        <dbReference type="ARBA" id="ARBA00004245"/>
    </source>
</evidence>
<evidence type="ECO:0000256" key="2">
    <source>
        <dbReference type="ARBA" id="ARBA00008887"/>
    </source>
</evidence>
<dbReference type="Gene3D" id="1.20.140.100">
    <property type="entry name" value="Dynein heavy chain, N-terminal domain 2"/>
    <property type="match status" value="1"/>
</dbReference>
<keyword evidence="3" id="KW-0963">Cytoplasm</keyword>
<dbReference type="InterPro" id="IPR027417">
    <property type="entry name" value="P-loop_NTPase"/>
</dbReference>
<proteinExistence type="inferred from homology"/>
<organism evidence="19 20">
    <name type="scientific">Aplysia californica</name>
    <name type="common">California sea hare</name>
    <dbReference type="NCBI Taxonomy" id="6500"/>
    <lineage>
        <taxon>Eukaryota</taxon>
        <taxon>Metazoa</taxon>
        <taxon>Spiralia</taxon>
        <taxon>Lophotrochozoa</taxon>
        <taxon>Mollusca</taxon>
        <taxon>Gastropoda</taxon>
        <taxon>Heterobranchia</taxon>
        <taxon>Euthyneura</taxon>
        <taxon>Tectipleura</taxon>
        <taxon>Aplysiida</taxon>
        <taxon>Aplysioidea</taxon>
        <taxon>Aplysiidae</taxon>
        <taxon>Aplysia</taxon>
    </lineage>
</organism>
<dbReference type="InterPro" id="IPR013594">
    <property type="entry name" value="Dynein_heavy_tail"/>
</dbReference>
<dbReference type="Pfam" id="PF08393">
    <property type="entry name" value="DHC_N2"/>
    <property type="match status" value="1"/>
</dbReference>
<keyword evidence="8" id="KW-0243">Dynein</keyword>
<comment type="subcellular location">
    <subcellularLocation>
        <location evidence="1">Cytoplasm</location>
        <location evidence="1">Cytoskeleton</location>
    </subcellularLocation>
</comment>
<keyword evidence="19" id="KW-1185">Reference proteome</keyword>
<dbReference type="InterPro" id="IPR043157">
    <property type="entry name" value="Dynein_AAA1S"/>
</dbReference>
<evidence type="ECO:0000256" key="11">
    <source>
        <dbReference type="ARBA" id="ARBA00023212"/>
    </source>
</evidence>
<evidence type="ECO:0000313" key="19">
    <source>
        <dbReference type="Proteomes" id="UP000694888"/>
    </source>
</evidence>
<dbReference type="InterPro" id="IPR042222">
    <property type="entry name" value="Dynein_2_N"/>
</dbReference>
<name>A0ABM1VPH2_APLCA</name>
<dbReference type="PANTHER" id="PTHR46532:SF11">
    <property type="entry name" value="DYNEIN AXONEMAL HEAVY CHAIN 12"/>
    <property type="match status" value="1"/>
</dbReference>
<dbReference type="Gene3D" id="1.10.472.130">
    <property type="match status" value="1"/>
</dbReference>
<evidence type="ECO:0000259" key="18">
    <source>
        <dbReference type="Pfam" id="PF17857"/>
    </source>
</evidence>
<evidence type="ECO:0000256" key="10">
    <source>
        <dbReference type="ARBA" id="ARBA00023175"/>
    </source>
</evidence>
<dbReference type="PANTHER" id="PTHR46532">
    <property type="entry name" value="MALE FERTILITY FACTOR KL5"/>
    <property type="match status" value="1"/>
</dbReference>
<feature type="domain" description="Dynein heavy chain AAA 5 extension" evidence="17">
    <location>
        <begin position="2079"/>
        <end position="2158"/>
    </location>
</feature>
<dbReference type="InterPro" id="IPR013602">
    <property type="entry name" value="Dynein_heavy_linker"/>
</dbReference>
<dbReference type="GeneID" id="101853371"/>
<dbReference type="Gene3D" id="1.20.920.30">
    <property type="match status" value="1"/>
</dbReference>
<keyword evidence="5" id="KW-0677">Repeat</keyword>
<dbReference type="InterPro" id="IPR041589">
    <property type="entry name" value="DNAH3_AAA_lid_1"/>
</dbReference>
<evidence type="ECO:0000256" key="9">
    <source>
        <dbReference type="ARBA" id="ARBA00023054"/>
    </source>
</evidence>
<evidence type="ECO:0000256" key="4">
    <source>
        <dbReference type="ARBA" id="ARBA00022701"/>
    </source>
</evidence>
<feature type="domain" description="Dynein heavy chain 3 AAA+ lid" evidence="18">
    <location>
        <begin position="2213"/>
        <end position="2284"/>
    </location>
</feature>
<dbReference type="Gene3D" id="3.20.180.20">
    <property type="entry name" value="Dynein heavy chain, N-terminal domain 2"/>
    <property type="match status" value="1"/>
</dbReference>
<dbReference type="Pfam" id="PF12780">
    <property type="entry name" value="AAA_8"/>
    <property type="match status" value="1"/>
</dbReference>
<dbReference type="Pfam" id="PF17852">
    <property type="entry name" value="Dynein_AAA_lid"/>
    <property type="match status" value="1"/>
</dbReference>
<keyword evidence="4" id="KW-0493">Microtubule</keyword>
<keyword evidence="11" id="KW-0206">Cytoskeleton</keyword>
<dbReference type="Pfam" id="PF12775">
    <property type="entry name" value="AAA_7"/>
    <property type="match status" value="1"/>
</dbReference>
<protein>
    <submittedName>
        <fullName evidence="20">Dynein heavy chain 8, axonemal</fullName>
    </submittedName>
</protein>
<dbReference type="Gene3D" id="1.10.8.710">
    <property type="match status" value="1"/>
</dbReference>
<dbReference type="Gene3D" id="1.10.287.2620">
    <property type="match status" value="1"/>
</dbReference>
<evidence type="ECO:0000259" key="13">
    <source>
        <dbReference type="Pfam" id="PF08385"/>
    </source>
</evidence>
<dbReference type="Gene3D" id="3.40.50.300">
    <property type="entry name" value="P-loop containing nucleotide triphosphate hydrolases"/>
    <property type="match status" value="3"/>
</dbReference>
<evidence type="ECO:0000256" key="12">
    <source>
        <dbReference type="SAM" id="MobiDB-lite"/>
    </source>
</evidence>
<dbReference type="InterPro" id="IPR024317">
    <property type="entry name" value="Dynein_heavy_chain_D4_dom"/>
</dbReference>
<evidence type="ECO:0000259" key="17">
    <source>
        <dbReference type="Pfam" id="PF17852"/>
    </source>
</evidence>
<feature type="domain" description="Dynein heavy chain AAA module D4" evidence="16">
    <location>
        <begin position="2368"/>
        <end position="2608"/>
    </location>
</feature>
<keyword evidence="6" id="KW-0547">Nucleotide-binding</keyword>
<dbReference type="SUPFAM" id="SSF52540">
    <property type="entry name" value="P-loop containing nucleoside triphosphate hydrolases"/>
    <property type="match status" value="3"/>
</dbReference>
<gene>
    <name evidence="20" type="primary">LOC101853371</name>
</gene>
<dbReference type="RefSeq" id="XP_035824314.1">
    <property type="nucleotide sequence ID" value="XM_035968421.1"/>
</dbReference>
<dbReference type="Pfam" id="PF12774">
    <property type="entry name" value="AAA_6"/>
    <property type="match status" value="2"/>
</dbReference>
<evidence type="ECO:0000313" key="20">
    <source>
        <dbReference type="RefSeq" id="XP_035824314.1"/>
    </source>
</evidence>
<keyword evidence="9" id="KW-0175">Coiled coil</keyword>
<evidence type="ECO:0000256" key="7">
    <source>
        <dbReference type="ARBA" id="ARBA00022840"/>
    </source>
</evidence>
<reference evidence="20" key="1">
    <citation type="submission" date="2025-08" db="UniProtKB">
        <authorList>
            <consortium name="RefSeq"/>
        </authorList>
    </citation>
    <scope>IDENTIFICATION</scope>
</reference>
<dbReference type="Gene3D" id="1.20.58.1120">
    <property type="match status" value="1"/>
</dbReference>
<keyword evidence="10" id="KW-0505">Motor protein</keyword>
<dbReference type="InterPro" id="IPR035699">
    <property type="entry name" value="AAA_6"/>
</dbReference>
<feature type="region of interest" description="Disordered" evidence="12">
    <location>
        <begin position="2311"/>
        <end position="2333"/>
    </location>
</feature>
<keyword evidence="7" id="KW-0067">ATP-binding</keyword>
<dbReference type="InterPro" id="IPR041466">
    <property type="entry name" value="Dynein_AAA5_ext"/>
</dbReference>
<evidence type="ECO:0000259" key="15">
    <source>
        <dbReference type="Pfam" id="PF12774"/>
    </source>
</evidence>